<sequence length="189" mass="21221">MAIIKQQQGQCCVFKSKNGRLKVSLRRNELDRGYKLISKLLFSNINDDTNIKKNSTIDDQWIELNGKPQRVKGRGNKNNNGKIELPVDYVSKIGDFIQANQEGHLTCGGLWTSKLKPDCVLISTTTEKLTMLAPIQGTMKRKIIIDITAGFAIGGAMGAYWWTIHKNMVATRENYYAALAEKKKIEESA</sequence>
<evidence type="ECO:0000256" key="1">
    <source>
        <dbReference type="ARBA" id="ARBA00004273"/>
    </source>
</evidence>
<evidence type="ECO:0008006" key="10">
    <source>
        <dbReference type="Google" id="ProtNLM"/>
    </source>
</evidence>
<comment type="caution">
    <text evidence="8">The sequence shown here is derived from an EMBL/GenBank/DDBJ whole genome shotgun (WGS) entry which is preliminary data.</text>
</comment>
<keyword evidence="4 7" id="KW-1133">Transmembrane helix</keyword>
<evidence type="ECO:0000256" key="4">
    <source>
        <dbReference type="ARBA" id="ARBA00022989"/>
    </source>
</evidence>
<evidence type="ECO:0000256" key="7">
    <source>
        <dbReference type="SAM" id="Phobius"/>
    </source>
</evidence>
<evidence type="ECO:0000256" key="2">
    <source>
        <dbReference type="ARBA" id="ARBA00022692"/>
    </source>
</evidence>
<dbReference type="GO" id="GO:0006123">
    <property type="term" value="P:mitochondrial electron transport, cytochrome c to oxygen"/>
    <property type="evidence" value="ECO:0007669"/>
    <property type="project" value="TreeGrafter"/>
</dbReference>
<keyword evidence="3" id="KW-0999">Mitochondrion inner membrane</keyword>
<dbReference type="VEuPathDB" id="FungiDB:C5L36_0A08440"/>
<dbReference type="GO" id="GO:0004129">
    <property type="term" value="F:cytochrome-c oxidase activity"/>
    <property type="evidence" value="ECO:0007669"/>
    <property type="project" value="TreeGrafter"/>
</dbReference>
<name>A0A1Z8JJ16_PICKU</name>
<keyword evidence="6 7" id="KW-0472">Membrane</keyword>
<evidence type="ECO:0000313" key="9">
    <source>
        <dbReference type="Proteomes" id="UP000195871"/>
    </source>
</evidence>
<keyword evidence="2 7" id="KW-0812">Transmembrane</keyword>
<dbReference type="PANTHER" id="PTHR28264">
    <property type="entry name" value="CYTOCHROME C OXIDASE SUBUNIT 7A"/>
    <property type="match status" value="1"/>
</dbReference>
<protein>
    <recommendedName>
        <fullName evidence="10">Cytochrome c oxidase polypeptide VIIA</fullName>
    </recommendedName>
</protein>
<dbReference type="EMBL" id="NHMM01000007">
    <property type="protein sequence ID" value="OUT20558.1"/>
    <property type="molecule type" value="Genomic_DNA"/>
</dbReference>
<accession>A0A1Z8JJ16</accession>
<feature type="transmembrane region" description="Helical" evidence="7">
    <location>
        <begin position="143"/>
        <end position="162"/>
    </location>
</feature>
<dbReference type="GO" id="GO:0005743">
    <property type="term" value="C:mitochondrial inner membrane"/>
    <property type="evidence" value="ECO:0007669"/>
    <property type="project" value="UniProtKB-SubCell"/>
</dbReference>
<evidence type="ECO:0000256" key="5">
    <source>
        <dbReference type="ARBA" id="ARBA00023128"/>
    </source>
</evidence>
<dbReference type="AlphaFoldDB" id="A0A1Z8JJ16"/>
<evidence type="ECO:0000256" key="3">
    <source>
        <dbReference type="ARBA" id="ARBA00022792"/>
    </source>
</evidence>
<dbReference type="PANTHER" id="PTHR28264:SF1">
    <property type="entry name" value="CYTOCHROME C OXIDASE SUBUNIT 6C"/>
    <property type="match status" value="1"/>
</dbReference>
<gene>
    <name evidence="8" type="ORF">CAS74_004219</name>
</gene>
<evidence type="ECO:0000256" key="6">
    <source>
        <dbReference type="ARBA" id="ARBA00023136"/>
    </source>
</evidence>
<reference evidence="8 9" key="1">
    <citation type="submission" date="2017-05" db="EMBL/GenBank/DDBJ databases">
        <title>The Genome Sequence of Candida krusei Ckrusei653.</title>
        <authorList>
            <person name="Cuomo C."/>
            <person name="Forche A."/>
            <person name="Young S."/>
            <person name="Abouelleil A."/>
            <person name="Cao P."/>
            <person name="Chapman S."/>
            <person name="Cusick C."/>
            <person name="Shea T."/>
            <person name="Nusbaum C."/>
            <person name="Birren B."/>
        </authorList>
    </citation>
    <scope>NUCLEOTIDE SEQUENCE [LARGE SCALE GENOMIC DNA]</scope>
    <source>
        <strain evidence="8 9">Ckrusei653</strain>
    </source>
</reference>
<organism evidence="8 9">
    <name type="scientific">Pichia kudriavzevii</name>
    <name type="common">Yeast</name>
    <name type="synonym">Issatchenkia orientalis</name>
    <dbReference type="NCBI Taxonomy" id="4909"/>
    <lineage>
        <taxon>Eukaryota</taxon>
        <taxon>Fungi</taxon>
        <taxon>Dikarya</taxon>
        <taxon>Ascomycota</taxon>
        <taxon>Saccharomycotina</taxon>
        <taxon>Pichiomycetes</taxon>
        <taxon>Pichiales</taxon>
        <taxon>Pichiaceae</taxon>
        <taxon>Pichia</taxon>
    </lineage>
</organism>
<keyword evidence="5" id="KW-0496">Mitochondrion</keyword>
<proteinExistence type="predicted"/>
<comment type="subcellular location">
    <subcellularLocation>
        <location evidence="1">Mitochondrion inner membrane</location>
    </subcellularLocation>
</comment>
<evidence type="ECO:0000313" key="8">
    <source>
        <dbReference type="EMBL" id="OUT20558.1"/>
    </source>
</evidence>
<dbReference type="Proteomes" id="UP000195871">
    <property type="component" value="Unassembled WGS sequence"/>
</dbReference>
<dbReference type="CDD" id="cd22888">
    <property type="entry name" value="CcO_VIIa_fungal"/>
    <property type="match status" value="1"/>
</dbReference>